<feature type="chain" id="PRO_5043788306" evidence="1">
    <location>
        <begin position="23"/>
        <end position="102"/>
    </location>
</feature>
<keyword evidence="1" id="KW-0732">Signal</keyword>
<comment type="caution">
    <text evidence="2">The sequence shown here is derived from an EMBL/GenBank/DDBJ whole genome shotgun (WGS) entry which is preliminary data.</text>
</comment>
<name>A0AAW0P3C9_9GOBI</name>
<dbReference type="Proteomes" id="UP001460270">
    <property type="component" value="Unassembled WGS sequence"/>
</dbReference>
<evidence type="ECO:0000313" key="3">
    <source>
        <dbReference type="Proteomes" id="UP001460270"/>
    </source>
</evidence>
<dbReference type="Gene3D" id="2.60.40.10">
    <property type="entry name" value="Immunoglobulins"/>
    <property type="match status" value="1"/>
</dbReference>
<proteinExistence type="predicted"/>
<sequence>MELWSLLLLLMMMTRLWSSARGQDQSTVTPVSCVVMKTCVLPCNFKNVDISAIQWLKTEDSDLNKKVLVDVYPPLDQTEQQHAAFRGERLCSPRNCPEEMVL</sequence>
<organism evidence="2 3">
    <name type="scientific">Mugilogobius chulae</name>
    <name type="common">yellowstripe goby</name>
    <dbReference type="NCBI Taxonomy" id="88201"/>
    <lineage>
        <taxon>Eukaryota</taxon>
        <taxon>Metazoa</taxon>
        <taxon>Chordata</taxon>
        <taxon>Craniata</taxon>
        <taxon>Vertebrata</taxon>
        <taxon>Euteleostomi</taxon>
        <taxon>Actinopterygii</taxon>
        <taxon>Neopterygii</taxon>
        <taxon>Teleostei</taxon>
        <taxon>Neoteleostei</taxon>
        <taxon>Acanthomorphata</taxon>
        <taxon>Gobiaria</taxon>
        <taxon>Gobiiformes</taxon>
        <taxon>Gobioidei</taxon>
        <taxon>Gobiidae</taxon>
        <taxon>Gobionellinae</taxon>
        <taxon>Mugilogobius</taxon>
    </lineage>
</organism>
<evidence type="ECO:0000256" key="1">
    <source>
        <dbReference type="SAM" id="SignalP"/>
    </source>
</evidence>
<accession>A0AAW0P3C9</accession>
<reference evidence="3" key="1">
    <citation type="submission" date="2024-04" db="EMBL/GenBank/DDBJ databases">
        <title>Salinicola lusitanus LLJ914,a marine bacterium isolated from the Okinawa Trough.</title>
        <authorList>
            <person name="Li J."/>
        </authorList>
    </citation>
    <scope>NUCLEOTIDE SEQUENCE [LARGE SCALE GENOMIC DNA]</scope>
</reference>
<protein>
    <submittedName>
        <fullName evidence="2">Uncharacterized protein</fullName>
    </submittedName>
</protein>
<evidence type="ECO:0000313" key="2">
    <source>
        <dbReference type="EMBL" id="KAK7910465.1"/>
    </source>
</evidence>
<dbReference type="AlphaFoldDB" id="A0AAW0P3C9"/>
<dbReference type="InterPro" id="IPR013783">
    <property type="entry name" value="Ig-like_fold"/>
</dbReference>
<feature type="signal peptide" evidence="1">
    <location>
        <begin position="1"/>
        <end position="22"/>
    </location>
</feature>
<dbReference type="EMBL" id="JBBPFD010000010">
    <property type="protein sequence ID" value="KAK7910465.1"/>
    <property type="molecule type" value="Genomic_DNA"/>
</dbReference>
<gene>
    <name evidence="2" type="ORF">WMY93_015149</name>
</gene>
<keyword evidence="3" id="KW-1185">Reference proteome</keyword>